<dbReference type="AlphaFoldDB" id="A0A7J7VGR4"/>
<keyword evidence="3" id="KW-1185">Reference proteome</keyword>
<dbReference type="EMBL" id="JABWUV010000010">
    <property type="protein sequence ID" value="KAF6324198.1"/>
    <property type="molecule type" value="Genomic_DNA"/>
</dbReference>
<gene>
    <name evidence="2" type="ORF">mMyoMyo1_002078</name>
</gene>
<name>A0A7J7VGR4_MYOMY</name>
<evidence type="ECO:0000313" key="2">
    <source>
        <dbReference type="EMBL" id="KAF6324198.1"/>
    </source>
</evidence>
<dbReference type="VEuPathDB" id="HostDB:GeneID_118664120"/>
<evidence type="ECO:0000313" key="3">
    <source>
        <dbReference type="Proteomes" id="UP000527355"/>
    </source>
</evidence>
<dbReference type="InterPro" id="IPR001315">
    <property type="entry name" value="CARD"/>
</dbReference>
<evidence type="ECO:0000259" key="1">
    <source>
        <dbReference type="Pfam" id="PF00619"/>
    </source>
</evidence>
<dbReference type="Gene3D" id="1.10.533.10">
    <property type="entry name" value="Death Domain, Fas"/>
    <property type="match status" value="1"/>
</dbReference>
<dbReference type="InterPro" id="IPR011029">
    <property type="entry name" value="DEATH-like_dom_sf"/>
</dbReference>
<feature type="domain" description="CARD" evidence="1">
    <location>
        <begin position="1"/>
        <end position="45"/>
    </location>
</feature>
<comment type="caution">
    <text evidence="2">The sequence shown here is derived from an EMBL/GenBank/DDBJ whole genome shotgun (WGS) entry which is preliminary data.</text>
</comment>
<reference evidence="2 3" key="1">
    <citation type="journal article" date="2020" name="Nature">
        <title>Six reference-quality genomes reveal evolution of bat adaptations.</title>
        <authorList>
            <person name="Jebb D."/>
            <person name="Huang Z."/>
            <person name="Pippel M."/>
            <person name="Hughes G.M."/>
            <person name="Lavrichenko K."/>
            <person name="Devanna P."/>
            <person name="Winkler S."/>
            <person name="Jermiin L.S."/>
            <person name="Skirmuntt E.C."/>
            <person name="Katzourakis A."/>
            <person name="Burkitt-Gray L."/>
            <person name="Ray D.A."/>
            <person name="Sullivan K.A.M."/>
            <person name="Roscito J.G."/>
            <person name="Kirilenko B.M."/>
            <person name="Davalos L.M."/>
            <person name="Corthals A.P."/>
            <person name="Power M.L."/>
            <person name="Jones G."/>
            <person name="Ransome R.D."/>
            <person name="Dechmann D.K.N."/>
            <person name="Locatelli A.G."/>
            <person name="Puechmaille S.J."/>
            <person name="Fedrigo O."/>
            <person name="Jarvis E.D."/>
            <person name="Hiller M."/>
            <person name="Vernes S.C."/>
            <person name="Myers E.W."/>
            <person name="Teeling E.C."/>
        </authorList>
    </citation>
    <scope>NUCLEOTIDE SEQUENCE [LARGE SCALE GENOMIC DNA]</scope>
    <source>
        <strain evidence="2">MMyoMyo1</strain>
        <tissue evidence="2">Flight muscle</tissue>
    </source>
</reference>
<dbReference type="SUPFAM" id="SSF47986">
    <property type="entry name" value="DEATH domain"/>
    <property type="match status" value="1"/>
</dbReference>
<dbReference type="GO" id="GO:0042981">
    <property type="term" value="P:regulation of apoptotic process"/>
    <property type="evidence" value="ECO:0007669"/>
    <property type="project" value="InterPro"/>
</dbReference>
<dbReference type="Proteomes" id="UP000527355">
    <property type="component" value="Unassembled WGS sequence"/>
</dbReference>
<organism evidence="2 3">
    <name type="scientific">Myotis myotis</name>
    <name type="common">Greater mouse-eared bat</name>
    <name type="synonym">Vespertilio myotis</name>
    <dbReference type="NCBI Taxonomy" id="51298"/>
    <lineage>
        <taxon>Eukaryota</taxon>
        <taxon>Metazoa</taxon>
        <taxon>Chordata</taxon>
        <taxon>Craniata</taxon>
        <taxon>Vertebrata</taxon>
        <taxon>Euteleostomi</taxon>
        <taxon>Mammalia</taxon>
        <taxon>Eutheria</taxon>
        <taxon>Laurasiatheria</taxon>
        <taxon>Chiroptera</taxon>
        <taxon>Yangochiroptera</taxon>
        <taxon>Vespertilionidae</taxon>
        <taxon>Myotis</taxon>
    </lineage>
</organism>
<sequence length="50" mass="5805">MNKVRDEKDTVMDKAPVLIDLIIGKGCWACHKSITHLREDHQPALKIWLH</sequence>
<accession>A0A7J7VGR4</accession>
<proteinExistence type="predicted"/>
<protein>
    <submittedName>
        <fullName evidence="2">Caspase recruitment domain family member 18</fullName>
    </submittedName>
</protein>
<dbReference type="Pfam" id="PF00619">
    <property type="entry name" value="CARD"/>
    <property type="match status" value="1"/>
</dbReference>